<dbReference type="GO" id="GO:0045893">
    <property type="term" value="P:positive regulation of DNA-templated transcription"/>
    <property type="evidence" value="ECO:0007669"/>
    <property type="project" value="TreeGrafter"/>
</dbReference>
<keyword evidence="9" id="KW-1185">Reference proteome</keyword>
<evidence type="ECO:0000256" key="4">
    <source>
        <dbReference type="PROSITE-ProRule" id="PRU00108"/>
    </source>
</evidence>
<sequence>MMASTLPVLSQVYTLATQILTGPPALEPGSIPSPNETKIGSGHDSDAIRILEQAFEITPNITQAEKFRLAEVTGLQPRQVTVWFQNRRNRKGRKGPALKRAVQSPTDHSPPKKGTLPPSSPTHDFTLSEKKRKSYGALGRASSDYVDSDSDSPTSLLKKPRVLSSCSEDSGGSVSSIDQIMELTPWNTPSSRSTSSSSASSSQSDLCHSPRKPHNLFDYIKPKREGKANSSMPALTFSTPQKLVNQGLAPTQQSPFTSNVQGDATFRNGGLSLGDLYLSMGEAFDRELRESVQRVLDTPGFDAGSYRSVSSSSWDSEQTTTDGDGWLDEDEFDTSLDGRNDMPVEVVAHGQPTLMHSAFQSVNTAGLGQEESQPALLQSVAAHEAESEAETFSTYFLDDESLDLIGRIAPSGARTLLPTSSPFCSQPQHPLGMVDSDANLPLPFADLDLEMTELQSFLDTDLFASSLPSSQQIISAAGSGSSDGTKQGSVSPDAQFFMNFDMSSNAFSLV</sequence>
<gene>
    <name evidence="8" type="ORF">EX895_000796</name>
</gene>
<dbReference type="PROSITE" id="PS50071">
    <property type="entry name" value="HOMEOBOX_2"/>
    <property type="match status" value="1"/>
</dbReference>
<dbReference type="GO" id="GO:0043565">
    <property type="term" value="F:sequence-specific DNA binding"/>
    <property type="evidence" value="ECO:0007669"/>
    <property type="project" value="TreeGrafter"/>
</dbReference>
<proteinExistence type="inferred from homology"/>
<evidence type="ECO:0000256" key="3">
    <source>
        <dbReference type="ARBA" id="ARBA00025748"/>
    </source>
</evidence>
<dbReference type="PANTHER" id="PTHR24326:SF606">
    <property type="entry name" value="HOMEOBOX-LEUCINE ZIPPER PROTEIN ATHB-54"/>
    <property type="match status" value="1"/>
</dbReference>
<dbReference type="GO" id="GO:0005634">
    <property type="term" value="C:nucleus"/>
    <property type="evidence" value="ECO:0007669"/>
    <property type="project" value="UniProtKB-SubCell"/>
</dbReference>
<feature type="compositionally biased region" description="Low complexity" evidence="6">
    <location>
        <begin position="305"/>
        <end position="316"/>
    </location>
</feature>
<name>A0A4U7L4B3_9BASI</name>
<dbReference type="AlphaFoldDB" id="A0A4U7L4B3"/>
<evidence type="ECO:0000313" key="8">
    <source>
        <dbReference type="EMBL" id="TKY90798.1"/>
    </source>
</evidence>
<keyword evidence="2" id="KW-0804">Transcription</keyword>
<dbReference type="InterPro" id="IPR001356">
    <property type="entry name" value="HD"/>
</dbReference>
<keyword evidence="4 5" id="KW-0371">Homeobox</keyword>
<evidence type="ECO:0000313" key="9">
    <source>
        <dbReference type="Proteomes" id="UP000306050"/>
    </source>
</evidence>
<feature type="DNA-binding region" description="Homeobox" evidence="4">
    <location>
        <begin position="36"/>
        <end position="95"/>
    </location>
</feature>
<feature type="compositionally biased region" description="Low complexity" evidence="6">
    <location>
        <begin position="164"/>
        <end position="176"/>
    </location>
</feature>
<comment type="similarity">
    <text evidence="3">Belongs to the HD-ZIP homeobox family. Class I subfamily.</text>
</comment>
<feature type="region of interest" description="Disordered" evidence="6">
    <location>
        <begin position="85"/>
        <end position="216"/>
    </location>
</feature>
<dbReference type="SUPFAM" id="SSF46689">
    <property type="entry name" value="Homeodomain-like"/>
    <property type="match status" value="1"/>
</dbReference>
<feature type="region of interest" description="Disordered" evidence="6">
    <location>
        <begin position="305"/>
        <end position="330"/>
    </location>
</feature>
<dbReference type="OrthoDB" id="6159439at2759"/>
<dbReference type="CDD" id="cd00086">
    <property type="entry name" value="homeodomain"/>
    <property type="match status" value="1"/>
</dbReference>
<dbReference type="GeneID" id="40723691"/>
<feature type="domain" description="Homeobox" evidence="7">
    <location>
        <begin position="34"/>
        <end position="94"/>
    </location>
</feature>
<dbReference type="SMART" id="SM00389">
    <property type="entry name" value="HOX"/>
    <property type="match status" value="1"/>
</dbReference>
<organism evidence="8 9">
    <name type="scientific">Sporisorium graminicola</name>
    <dbReference type="NCBI Taxonomy" id="280036"/>
    <lineage>
        <taxon>Eukaryota</taxon>
        <taxon>Fungi</taxon>
        <taxon>Dikarya</taxon>
        <taxon>Basidiomycota</taxon>
        <taxon>Ustilaginomycotina</taxon>
        <taxon>Ustilaginomycetes</taxon>
        <taxon>Ustilaginales</taxon>
        <taxon>Ustilaginaceae</taxon>
        <taxon>Sporisorium</taxon>
    </lineage>
</organism>
<keyword evidence="4 5" id="KW-0238">DNA-binding</keyword>
<keyword evidence="4 5" id="KW-0539">Nucleus</keyword>
<comment type="subcellular location">
    <subcellularLocation>
        <location evidence="4 5">Nucleus</location>
    </subcellularLocation>
</comment>
<keyword evidence="1" id="KW-0805">Transcription regulation</keyword>
<feature type="compositionally biased region" description="Low complexity" evidence="6">
    <location>
        <begin position="190"/>
        <end position="207"/>
    </location>
</feature>
<dbReference type="GO" id="GO:0003700">
    <property type="term" value="F:DNA-binding transcription factor activity"/>
    <property type="evidence" value="ECO:0007669"/>
    <property type="project" value="InterPro"/>
</dbReference>
<dbReference type="Proteomes" id="UP000306050">
    <property type="component" value="Chromosome SGRAM_1"/>
</dbReference>
<protein>
    <recommendedName>
        <fullName evidence="7">Homeobox domain-containing protein</fullName>
    </recommendedName>
</protein>
<reference evidence="8 9" key="1">
    <citation type="submission" date="2019-05" db="EMBL/GenBank/DDBJ databases">
        <title>Sporisorium graminicola CBS 10092 draft sequencing and annotation.</title>
        <authorList>
            <person name="Solano-Gonzalez S."/>
            <person name="Caddick M.X."/>
            <person name="Darby A."/>
        </authorList>
    </citation>
    <scope>NUCLEOTIDE SEQUENCE [LARGE SCALE GENOMIC DNA]</scope>
    <source>
        <strain evidence="8 9">CBS 10092</strain>
    </source>
</reference>
<evidence type="ECO:0000256" key="5">
    <source>
        <dbReference type="RuleBase" id="RU000682"/>
    </source>
</evidence>
<dbReference type="KEGG" id="sgra:EX895_000796"/>
<dbReference type="RefSeq" id="XP_029742783.1">
    <property type="nucleotide sequence ID" value="XM_029881397.1"/>
</dbReference>
<evidence type="ECO:0000259" key="7">
    <source>
        <dbReference type="PROSITE" id="PS50071"/>
    </source>
</evidence>
<evidence type="ECO:0000256" key="2">
    <source>
        <dbReference type="ARBA" id="ARBA00023163"/>
    </source>
</evidence>
<dbReference type="InterPro" id="IPR045224">
    <property type="entry name" value="HDZip_class_I_plant"/>
</dbReference>
<evidence type="ECO:0000256" key="6">
    <source>
        <dbReference type="SAM" id="MobiDB-lite"/>
    </source>
</evidence>
<comment type="caution">
    <text evidence="8">The sequence shown here is derived from an EMBL/GenBank/DDBJ whole genome shotgun (WGS) entry which is preliminary data.</text>
</comment>
<feature type="compositionally biased region" description="Basic residues" evidence="6">
    <location>
        <begin position="87"/>
        <end position="97"/>
    </location>
</feature>
<dbReference type="Pfam" id="PF00046">
    <property type="entry name" value="Homeodomain"/>
    <property type="match status" value="1"/>
</dbReference>
<dbReference type="EMBL" id="SRRM01000002">
    <property type="protein sequence ID" value="TKY90798.1"/>
    <property type="molecule type" value="Genomic_DNA"/>
</dbReference>
<dbReference type="InterPro" id="IPR009057">
    <property type="entry name" value="Homeodomain-like_sf"/>
</dbReference>
<evidence type="ECO:0000256" key="1">
    <source>
        <dbReference type="ARBA" id="ARBA00023015"/>
    </source>
</evidence>
<dbReference type="PANTHER" id="PTHR24326">
    <property type="entry name" value="HOMEOBOX-LEUCINE ZIPPER PROTEIN"/>
    <property type="match status" value="1"/>
</dbReference>
<accession>A0A4U7L4B3</accession>
<dbReference type="Gene3D" id="1.10.10.60">
    <property type="entry name" value="Homeodomain-like"/>
    <property type="match status" value="1"/>
</dbReference>